<accession>A0A3B1C982</accession>
<organism evidence="1">
    <name type="scientific">hydrothermal vent metagenome</name>
    <dbReference type="NCBI Taxonomy" id="652676"/>
    <lineage>
        <taxon>unclassified sequences</taxon>
        <taxon>metagenomes</taxon>
        <taxon>ecological metagenomes</taxon>
    </lineage>
</organism>
<dbReference type="PANTHER" id="PTHR30115">
    <property type="entry name" value="NITROGEN REGULATORY PROTEIN P-II"/>
    <property type="match status" value="1"/>
</dbReference>
<dbReference type="SUPFAM" id="SSF54913">
    <property type="entry name" value="GlnB-like"/>
    <property type="match status" value="1"/>
</dbReference>
<dbReference type="EMBL" id="UOGD01000139">
    <property type="protein sequence ID" value="VAX19420.1"/>
    <property type="molecule type" value="Genomic_DNA"/>
</dbReference>
<dbReference type="PRINTS" id="PR00340">
    <property type="entry name" value="PIIGLNB"/>
</dbReference>
<dbReference type="PROSITE" id="PS51343">
    <property type="entry name" value="PII_GLNB_DOM"/>
    <property type="match status" value="1"/>
</dbReference>
<name>A0A3B1C982_9ZZZZ</name>
<sequence length="111" mass="12388">MKEIKAYIRHNKAEIVIQKLEAAGVTGMTILDANALAEWADKEAFSFSIKYVQKYSSVVKIELICTQERVDELTGVIAKYAHTGQSGDGWIFVSDIEKSVRIKTGEHNLIS</sequence>
<evidence type="ECO:0008006" key="2">
    <source>
        <dbReference type="Google" id="ProtNLM"/>
    </source>
</evidence>
<dbReference type="AlphaFoldDB" id="A0A3B1C982"/>
<dbReference type="GO" id="GO:0005524">
    <property type="term" value="F:ATP binding"/>
    <property type="evidence" value="ECO:0007669"/>
    <property type="project" value="TreeGrafter"/>
</dbReference>
<protein>
    <recommendedName>
        <fullName evidence="2">Nitrogen regulatory protein P-II</fullName>
    </recommendedName>
</protein>
<dbReference type="SMART" id="SM00938">
    <property type="entry name" value="P-II"/>
    <property type="match status" value="1"/>
</dbReference>
<proteinExistence type="predicted"/>
<reference evidence="1" key="1">
    <citation type="submission" date="2018-06" db="EMBL/GenBank/DDBJ databases">
        <authorList>
            <person name="Zhirakovskaya E."/>
        </authorList>
    </citation>
    <scope>NUCLEOTIDE SEQUENCE</scope>
</reference>
<dbReference type="Gene3D" id="3.30.70.120">
    <property type="match status" value="1"/>
</dbReference>
<dbReference type="GO" id="GO:0005829">
    <property type="term" value="C:cytosol"/>
    <property type="evidence" value="ECO:0007669"/>
    <property type="project" value="TreeGrafter"/>
</dbReference>
<dbReference type="InterPro" id="IPR002187">
    <property type="entry name" value="N-reg_PII"/>
</dbReference>
<evidence type="ECO:0000313" key="1">
    <source>
        <dbReference type="EMBL" id="VAX19420.1"/>
    </source>
</evidence>
<dbReference type="GO" id="GO:0006808">
    <property type="term" value="P:regulation of nitrogen utilization"/>
    <property type="evidence" value="ECO:0007669"/>
    <property type="project" value="InterPro"/>
</dbReference>
<dbReference type="Pfam" id="PF00543">
    <property type="entry name" value="P-II"/>
    <property type="match status" value="1"/>
</dbReference>
<dbReference type="InterPro" id="IPR015867">
    <property type="entry name" value="N-reg_PII/ATP_PRibTrfase_C"/>
</dbReference>
<dbReference type="GO" id="GO:0030234">
    <property type="term" value="F:enzyme regulator activity"/>
    <property type="evidence" value="ECO:0007669"/>
    <property type="project" value="InterPro"/>
</dbReference>
<dbReference type="PANTHER" id="PTHR30115:SF11">
    <property type="entry name" value="NITROGEN REGULATORY PROTEIN P-II HOMOLOG"/>
    <property type="match status" value="1"/>
</dbReference>
<gene>
    <name evidence="1" type="ORF">MNBD_IGNAVI01-3202</name>
</gene>
<dbReference type="InterPro" id="IPR011322">
    <property type="entry name" value="N-reg_PII-like_a/b"/>
</dbReference>